<dbReference type="Pfam" id="PF01965">
    <property type="entry name" value="DJ-1_PfpI"/>
    <property type="match status" value="1"/>
</dbReference>
<dbReference type="NCBIfam" id="TIGR01383">
    <property type="entry name" value="not_thiJ"/>
    <property type="match status" value="1"/>
</dbReference>
<dbReference type="AlphaFoldDB" id="A0AAG5DW39"/>
<dbReference type="GO" id="GO:0005634">
    <property type="term" value="C:nucleus"/>
    <property type="evidence" value="ECO:0007669"/>
    <property type="project" value="TreeGrafter"/>
</dbReference>
<dbReference type="SUPFAM" id="SSF52317">
    <property type="entry name" value="Class I glutamine amidotransferase-like"/>
    <property type="match status" value="1"/>
</dbReference>
<dbReference type="InterPro" id="IPR029062">
    <property type="entry name" value="Class_I_gatase-like"/>
</dbReference>
<dbReference type="CDD" id="cd03135">
    <property type="entry name" value="GATase1_DJ-1"/>
    <property type="match status" value="1"/>
</dbReference>
<evidence type="ECO:0000313" key="2">
    <source>
        <dbReference type="EnsemblMetazoa" id="ENSAATROPP015356"/>
    </source>
</evidence>
<organism evidence="2 3">
    <name type="scientific">Anopheles atroparvus</name>
    <name type="common">European mosquito</name>
    <dbReference type="NCBI Taxonomy" id="41427"/>
    <lineage>
        <taxon>Eukaryota</taxon>
        <taxon>Metazoa</taxon>
        <taxon>Ecdysozoa</taxon>
        <taxon>Arthropoda</taxon>
        <taxon>Hexapoda</taxon>
        <taxon>Insecta</taxon>
        <taxon>Pterygota</taxon>
        <taxon>Neoptera</taxon>
        <taxon>Endopterygota</taxon>
        <taxon>Diptera</taxon>
        <taxon>Nematocera</taxon>
        <taxon>Culicoidea</taxon>
        <taxon>Culicidae</taxon>
        <taxon>Anophelinae</taxon>
        <taxon>Anopheles</taxon>
    </lineage>
</organism>
<dbReference type="GO" id="GO:1903189">
    <property type="term" value="P:glyoxal metabolic process"/>
    <property type="evidence" value="ECO:0007669"/>
    <property type="project" value="TreeGrafter"/>
</dbReference>
<feature type="domain" description="DJ-1/PfpI" evidence="1">
    <location>
        <begin position="9"/>
        <end position="194"/>
    </location>
</feature>
<dbReference type="InterPro" id="IPR002818">
    <property type="entry name" value="DJ-1/PfpI"/>
</dbReference>
<dbReference type="GO" id="GO:0046295">
    <property type="term" value="P:glycolate biosynthetic process"/>
    <property type="evidence" value="ECO:0007669"/>
    <property type="project" value="TreeGrafter"/>
</dbReference>
<dbReference type="Gene3D" id="3.40.50.880">
    <property type="match status" value="1"/>
</dbReference>
<name>A0AAG5DW39_ANOAO</name>
<dbReference type="PANTHER" id="PTHR48094:SF12">
    <property type="entry name" value="PARKINSON DISEASE PROTEIN 7 HOMOLOG"/>
    <property type="match status" value="1"/>
</dbReference>
<dbReference type="Proteomes" id="UP000075880">
    <property type="component" value="Unassembled WGS sequence"/>
</dbReference>
<sequence>MSGARASEKRALALVAAGTEEMELVITVDVLRRCGIEVTVALVSETKVGQTEADLMAQCSRGVNLKADTTLHTFLTEKAATDIGLPDVVILPGGLEGSRLMAKASITKELLQRCDAAGKLIAAICAAPTVLVAHGKMFVGRRVTSYPAFKDQLKDAGYVWEEPTANSPAGRVVRDGNLLTSMGPATSFDFALNIGSILVGAEKAESVASGMLYKWPI</sequence>
<proteinExistence type="predicted"/>
<keyword evidence="3" id="KW-1185">Reference proteome</keyword>
<evidence type="ECO:0000313" key="3">
    <source>
        <dbReference type="Proteomes" id="UP000075880"/>
    </source>
</evidence>
<accession>A0AAG5DW39</accession>
<dbReference type="EnsemblMetazoa" id="ENSAATROPT017392">
    <property type="protein sequence ID" value="ENSAATROPP015356"/>
    <property type="gene ID" value="ENSAATROPG014218"/>
</dbReference>
<dbReference type="InterPro" id="IPR006287">
    <property type="entry name" value="DJ-1"/>
</dbReference>
<dbReference type="PANTHER" id="PTHR48094">
    <property type="entry name" value="PROTEIN/NUCLEIC ACID DEGLYCASE DJ-1-RELATED"/>
    <property type="match status" value="1"/>
</dbReference>
<dbReference type="InterPro" id="IPR050325">
    <property type="entry name" value="Prot/Nucl_acid_deglycase"/>
</dbReference>
<protein>
    <recommendedName>
        <fullName evidence="1">DJ-1/PfpI domain-containing protein</fullName>
    </recommendedName>
</protein>
<dbReference type="GO" id="GO:0006979">
    <property type="term" value="P:response to oxidative stress"/>
    <property type="evidence" value="ECO:0007669"/>
    <property type="project" value="TreeGrafter"/>
</dbReference>
<reference evidence="2" key="1">
    <citation type="submission" date="2024-04" db="UniProtKB">
        <authorList>
            <consortium name="EnsemblMetazoa"/>
        </authorList>
    </citation>
    <scope>IDENTIFICATION</scope>
    <source>
        <strain evidence="2">EBRO</strain>
    </source>
</reference>
<evidence type="ECO:0000259" key="1">
    <source>
        <dbReference type="Pfam" id="PF01965"/>
    </source>
</evidence>
<dbReference type="GO" id="GO:0005739">
    <property type="term" value="C:mitochondrion"/>
    <property type="evidence" value="ECO:0007669"/>
    <property type="project" value="TreeGrafter"/>
</dbReference>